<evidence type="ECO:0000313" key="5">
    <source>
        <dbReference type="Proteomes" id="UP001162802"/>
    </source>
</evidence>
<dbReference type="Proteomes" id="UP001162802">
    <property type="component" value="Unassembled WGS sequence"/>
</dbReference>
<comment type="similarity">
    <text evidence="1">Belongs to the ATP12 family.</text>
</comment>
<keyword evidence="3" id="KW-0143">Chaperone</keyword>
<dbReference type="SUPFAM" id="SSF160909">
    <property type="entry name" value="ATP12-like"/>
    <property type="match status" value="1"/>
</dbReference>
<name>A0ABT0AH26_9SPHN</name>
<dbReference type="PANTHER" id="PTHR21013:SF10">
    <property type="entry name" value="ATP SYNTHASE MITOCHONDRIAL F1 COMPLEX ASSEMBLY FACTOR 2"/>
    <property type="match status" value="1"/>
</dbReference>
<dbReference type="Pfam" id="PF07542">
    <property type="entry name" value="ATP12"/>
    <property type="match status" value="1"/>
</dbReference>
<dbReference type="InterPro" id="IPR042272">
    <property type="entry name" value="ATP12_ATP_synth-F1-assembly_N"/>
</dbReference>
<evidence type="ECO:0000313" key="4">
    <source>
        <dbReference type="EMBL" id="MCJ1962506.1"/>
    </source>
</evidence>
<gene>
    <name evidence="4" type="ORF">MTR65_17570</name>
</gene>
<keyword evidence="5" id="KW-1185">Reference proteome</keyword>
<keyword evidence="2" id="KW-0809">Transit peptide</keyword>
<evidence type="ECO:0000256" key="2">
    <source>
        <dbReference type="ARBA" id="ARBA00022946"/>
    </source>
</evidence>
<dbReference type="PANTHER" id="PTHR21013">
    <property type="entry name" value="ATP SYNTHASE MITOCHONDRIAL F1 COMPLEX ASSEMBLY FACTOR 2/ATP12 PROTEIN, MITOCHONDRIAL PRECURSOR"/>
    <property type="match status" value="1"/>
</dbReference>
<dbReference type="Gene3D" id="1.10.3580.10">
    <property type="entry name" value="ATP12 ATPase"/>
    <property type="match status" value="1"/>
</dbReference>
<organism evidence="4 5">
    <name type="scientific">Novosphingobium mangrovi</name>
    <name type="common">ex Hu et al. 2023</name>
    <dbReference type="NCBI Taxonomy" id="2930094"/>
    <lineage>
        <taxon>Bacteria</taxon>
        <taxon>Pseudomonadati</taxon>
        <taxon>Pseudomonadota</taxon>
        <taxon>Alphaproteobacteria</taxon>
        <taxon>Sphingomonadales</taxon>
        <taxon>Sphingomonadaceae</taxon>
        <taxon>Novosphingobium</taxon>
    </lineage>
</organism>
<dbReference type="InterPro" id="IPR011419">
    <property type="entry name" value="ATP12_ATP_synth-F1-assembly"/>
</dbReference>
<sequence>MKRFYKEVTATPLEDGSGWCVRLDGRAIKTAGGRPQIVPSQALAEELAAEWAAQGEEIDTARFVMRDLVDFALDAVAPQRETALAELLPYAETDTLCYRADPDEALYKRQLAVWEPILTATEARLGVRFARISGIIHRAHPEETLSRIAEELARHDAFTLAALKMMASLAASLIIALAALEEEAEAAALWQAANLEEDWQVELWGEDAEAAENRAARLAAFELAMRVAKLAKAH</sequence>
<accession>A0ABT0AH26</accession>
<proteinExistence type="inferred from homology"/>
<dbReference type="RefSeq" id="WP_243802519.1">
    <property type="nucleotide sequence ID" value="NZ_JALHAT010000043.1"/>
</dbReference>
<comment type="caution">
    <text evidence="4">The sequence shown here is derived from an EMBL/GenBank/DDBJ whole genome shotgun (WGS) entry which is preliminary data.</text>
</comment>
<evidence type="ECO:0000256" key="1">
    <source>
        <dbReference type="ARBA" id="ARBA00008231"/>
    </source>
</evidence>
<reference evidence="4" key="1">
    <citation type="submission" date="2022-03" db="EMBL/GenBank/DDBJ databases">
        <title>Identification of a novel bacterium isolated from mangrove sediments.</title>
        <authorList>
            <person name="Pan X."/>
        </authorList>
    </citation>
    <scope>NUCLEOTIDE SEQUENCE</scope>
    <source>
        <strain evidence="4">B2637</strain>
    </source>
</reference>
<dbReference type="Gene3D" id="3.30.2180.10">
    <property type="entry name" value="ATP12-like"/>
    <property type="match status" value="1"/>
</dbReference>
<dbReference type="EMBL" id="JALHAT010000043">
    <property type="protein sequence ID" value="MCJ1962506.1"/>
    <property type="molecule type" value="Genomic_DNA"/>
</dbReference>
<protein>
    <submittedName>
        <fullName evidence="4">Molecular chaperone</fullName>
    </submittedName>
</protein>
<evidence type="ECO:0000256" key="3">
    <source>
        <dbReference type="ARBA" id="ARBA00023186"/>
    </source>
</evidence>
<dbReference type="InterPro" id="IPR023335">
    <property type="entry name" value="ATP12_ortho_dom_sf"/>
</dbReference>